<dbReference type="EMBL" id="MFHD01000007">
    <property type="protein sequence ID" value="OGF63105.1"/>
    <property type="molecule type" value="Genomic_DNA"/>
</dbReference>
<reference evidence="1 2" key="1">
    <citation type="journal article" date="2016" name="Nat. Commun.">
        <title>Thousands of microbial genomes shed light on interconnected biogeochemical processes in an aquifer system.</title>
        <authorList>
            <person name="Anantharaman K."/>
            <person name="Brown C.T."/>
            <person name="Hug L.A."/>
            <person name="Sharon I."/>
            <person name="Castelle C.J."/>
            <person name="Probst A.J."/>
            <person name="Thomas B.C."/>
            <person name="Singh A."/>
            <person name="Wilkins M.J."/>
            <person name="Karaoz U."/>
            <person name="Brodie E.L."/>
            <person name="Williams K.H."/>
            <person name="Hubbard S.S."/>
            <person name="Banfield J.F."/>
        </authorList>
    </citation>
    <scope>NUCLEOTIDE SEQUENCE [LARGE SCALE GENOMIC DNA]</scope>
</reference>
<sequence>MLTLKEQYEFYKIRFGLDIKTVDEMCPSKDDGEFSWFALIPPNLHLEEIISACKKCFYVALMVKQEDWALIQDGTGTQPKNEWFQNLQFLFMRPSLRGDRTYANNSFADIREKGVGGVTICEEILIQFMYWHKHQHFLLNPSDGGTICTASFTVHSGVPMVWVGRKKSDSTLALCLDLVTAWQKDELLFPREVRRRPLWLVGNRRIVK</sequence>
<organism evidence="1 2">
    <name type="scientific">Candidatus Giovannonibacteria bacterium RIFCSPHIGHO2_01_FULL_45_23</name>
    <dbReference type="NCBI Taxonomy" id="1798325"/>
    <lineage>
        <taxon>Bacteria</taxon>
        <taxon>Candidatus Giovannoniibacteriota</taxon>
    </lineage>
</organism>
<dbReference type="Proteomes" id="UP000179251">
    <property type="component" value="Unassembled WGS sequence"/>
</dbReference>
<evidence type="ECO:0000313" key="1">
    <source>
        <dbReference type="EMBL" id="OGF63105.1"/>
    </source>
</evidence>
<evidence type="ECO:0000313" key="2">
    <source>
        <dbReference type="Proteomes" id="UP000179251"/>
    </source>
</evidence>
<dbReference type="STRING" id="1798325.A2834_04335"/>
<name>A0A1F5VI51_9BACT</name>
<comment type="caution">
    <text evidence="1">The sequence shown here is derived from an EMBL/GenBank/DDBJ whole genome shotgun (WGS) entry which is preliminary data.</text>
</comment>
<proteinExistence type="predicted"/>
<protein>
    <submittedName>
        <fullName evidence="1">Uncharacterized protein</fullName>
    </submittedName>
</protein>
<accession>A0A1F5VI51</accession>
<gene>
    <name evidence="1" type="ORF">A2834_04335</name>
</gene>
<dbReference type="AlphaFoldDB" id="A0A1F5VI51"/>